<feature type="signal peptide" evidence="1">
    <location>
        <begin position="1"/>
        <end position="31"/>
    </location>
</feature>
<dbReference type="InterPro" id="IPR022409">
    <property type="entry name" value="PKD/Chitinase_dom"/>
</dbReference>
<sequence>MSTFGLRRLTAPALALAGLLLAVSAPGPALAKPPVKPGPVTNLAMTLTKPAANWHVSATWTAASNATTYSVVLANATTGAQLAAASVGTTSWSTSVNLDGITSVRLSVTGVNQRPGPTATITQAVIDLSAPDGTYTSSWVDRTGTITQTSLTDDGPIGQVTRTVDWGDGSVAEAWKNGNTISHLYAADGLYRPTVTLKDADGNTRVVVVPPIVPGDKTPPTGTFTTSPAAAWVALTTVAVTQTALSDDFSPAQYVQRWVSWGDGSAVQAWPAGVSLTHVYAAPGSYTPQVVLKDEAGNTGQVAAQGVVVAADTVAPVVKLTLPKKGVADEVASWRKLLGTATDVKGTGAASASVLAVQKRGVNWYFYKATAKTWLKAATKAKAWKRAKAAVATVDAKGAWSVRLSGLKKGTLLLRATSTDRAGNVSKPVPYKAVLTVS</sequence>
<organism evidence="3 4">
    <name type="scientific">Nocardioides islandensis</name>
    <dbReference type="NCBI Taxonomy" id="433663"/>
    <lineage>
        <taxon>Bacteria</taxon>
        <taxon>Bacillati</taxon>
        <taxon>Actinomycetota</taxon>
        <taxon>Actinomycetes</taxon>
        <taxon>Propionibacteriales</taxon>
        <taxon>Nocardioidaceae</taxon>
        <taxon>Nocardioides</taxon>
    </lineage>
</organism>
<dbReference type="AlphaFoldDB" id="A0A930VB59"/>
<feature type="domain" description="PKD" evidence="2">
    <location>
        <begin position="260"/>
        <end position="299"/>
    </location>
</feature>
<dbReference type="InterPro" id="IPR035986">
    <property type="entry name" value="PKD_dom_sf"/>
</dbReference>
<keyword evidence="4" id="KW-1185">Reference proteome</keyword>
<protein>
    <recommendedName>
        <fullName evidence="2">PKD domain-containing protein</fullName>
    </recommendedName>
</protein>
<name>A0A930VB59_9ACTN</name>
<dbReference type="Gene3D" id="2.60.40.10">
    <property type="entry name" value="Immunoglobulins"/>
    <property type="match status" value="3"/>
</dbReference>
<dbReference type="SUPFAM" id="SSF49299">
    <property type="entry name" value="PKD domain"/>
    <property type="match status" value="2"/>
</dbReference>
<keyword evidence="1" id="KW-0732">Signal</keyword>
<dbReference type="PROSITE" id="PS50093">
    <property type="entry name" value="PKD"/>
    <property type="match status" value="1"/>
</dbReference>
<dbReference type="InterPro" id="IPR000601">
    <property type="entry name" value="PKD_dom"/>
</dbReference>
<comment type="caution">
    <text evidence="3">The sequence shown here is derived from an EMBL/GenBank/DDBJ whole genome shotgun (WGS) entry which is preliminary data.</text>
</comment>
<dbReference type="GO" id="GO:0005975">
    <property type="term" value="P:carbohydrate metabolic process"/>
    <property type="evidence" value="ECO:0007669"/>
    <property type="project" value="UniProtKB-ARBA"/>
</dbReference>
<feature type="chain" id="PRO_5037642204" description="PKD domain-containing protein" evidence="1">
    <location>
        <begin position="32"/>
        <end position="438"/>
    </location>
</feature>
<reference evidence="3" key="1">
    <citation type="submission" date="2020-11" db="EMBL/GenBank/DDBJ databases">
        <title>Nocardioides sp. nov., isolated from Soil of Cynanchum wilfordii Hemsley rhizosphere.</title>
        <authorList>
            <person name="Lee J.-S."/>
            <person name="Suh M.K."/>
            <person name="Kim J.-S."/>
        </authorList>
    </citation>
    <scope>NUCLEOTIDE SEQUENCE</scope>
    <source>
        <strain evidence="3">KCTC 19275</strain>
    </source>
</reference>
<proteinExistence type="predicted"/>
<dbReference type="Proteomes" id="UP000640489">
    <property type="component" value="Unassembled WGS sequence"/>
</dbReference>
<evidence type="ECO:0000259" key="2">
    <source>
        <dbReference type="PROSITE" id="PS50093"/>
    </source>
</evidence>
<evidence type="ECO:0000313" key="4">
    <source>
        <dbReference type="Proteomes" id="UP000640489"/>
    </source>
</evidence>
<dbReference type="EMBL" id="JADKPN010000008">
    <property type="protein sequence ID" value="MBF4764299.1"/>
    <property type="molecule type" value="Genomic_DNA"/>
</dbReference>
<dbReference type="InterPro" id="IPR013783">
    <property type="entry name" value="Ig-like_fold"/>
</dbReference>
<dbReference type="SMART" id="SM00089">
    <property type="entry name" value="PKD"/>
    <property type="match status" value="2"/>
</dbReference>
<dbReference type="RefSeq" id="WP_194707474.1">
    <property type="nucleotide sequence ID" value="NZ_JADKPN010000008.1"/>
</dbReference>
<evidence type="ECO:0000313" key="3">
    <source>
        <dbReference type="EMBL" id="MBF4764299.1"/>
    </source>
</evidence>
<evidence type="ECO:0000256" key="1">
    <source>
        <dbReference type="SAM" id="SignalP"/>
    </source>
</evidence>
<gene>
    <name evidence="3" type="ORF">ISU07_14285</name>
</gene>
<accession>A0A930VB59</accession>